<keyword evidence="2" id="KW-0503">Monooxygenase</keyword>
<keyword evidence="2" id="KW-0560">Oxidoreductase</keyword>
<name>A0ABS7QQ94_9ACTN</name>
<dbReference type="Gene3D" id="3.50.50.60">
    <property type="entry name" value="FAD/NAD(P)-binding domain"/>
    <property type="match status" value="1"/>
</dbReference>
<protein>
    <submittedName>
        <fullName evidence="2">FAD-dependent monooxygenase</fullName>
    </submittedName>
</protein>
<dbReference type="SUPFAM" id="SSF51905">
    <property type="entry name" value="FAD/NAD(P)-binding domain"/>
    <property type="match status" value="1"/>
</dbReference>
<accession>A0ABS7QQ94</accession>
<dbReference type="InterPro" id="IPR051704">
    <property type="entry name" value="FAD_aromatic-hydroxylase"/>
</dbReference>
<evidence type="ECO:0000313" key="2">
    <source>
        <dbReference type="EMBL" id="MBY8885358.1"/>
    </source>
</evidence>
<dbReference type="PANTHER" id="PTHR46865">
    <property type="entry name" value="OXIDOREDUCTASE-RELATED"/>
    <property type="match status" value="1"/>
</dbReference>
<keyword evidence="3" id="KW-1185">Reference proteome</keyword>
<dbReference type="EMBL" id="JAINVZ010000005">
    <property type="protein sequence ID" value="MBY8885358.1"/>
    <property type="molecule type" value="Genomic_DNA"/>
</dbReference>
<gene>
    <name evidence="2" type="ORF">K7472_10920</name>
</gene>
<dbReference type="RefSeq" id="WP_222976638.1">
    <property type="nucleotide sequence ID" value="NZ_JAINVZ010000005.1"/>
</dbReference>
<dbReference type="GO" id="GO:0004497">
    <property type="term" value="F:monooxygenase activity"/>
    <property type="evidence" value="ECO:0007669"/>
    <property type="project" value="UniProtKB-KW"/>
</dbReference>
<dbReference type="Gene3D" id="3.30.9.10">
    <property type="entry name" value="D-Amino Acid Oxidase, subunit A, domain 2"/>
    <property type="match status" value="1"/>
</dbReference>
<dbReference type="PANTHER" id="PTHR46865:SF2">
    <property type="entry name" value="MONOOXYGENASE"/>
    <property type="match status" value="1"/>
</dbReference>
<dbReference type="InterPro" id="IPR002938">
    <property type="entry name" value="FAD-bd"/>
</dbReference>
<dbReference type="Pfam" id="PF01494">
    <property type="entry name" value="FAD_binding_3"/>
    <property type="match status" value="1"/>
</dbReference>
<dbReference type="PRINTS" id="PR00420">
    <property type="entry name" value="RNGMNOXGNASE"/>
</dbReference>
<evidence type="ECO:0000313" key="3">
    <source>
        <dbReference type="Proteomes" id="UP001198565"/>
    </source>
</evidence>
<dbReference type="Proteomes" id="UP001198565">
    <property type="component" value="Unassembled WGS sequence"/>
</dbReference>
<sequence>MPRVLVVGGGIAGDAVALMLGRAGWEVTVAEIAPQLRGGGQAVDLRGDCREVLAKLGLLDEVLSVLLFQRGAAWVDRDGHRLATMPVEAFNGNGYVSKEELLRSDLARVLHDATNAHVTYLFGETVEELEDAPHGVSVTFRNAPPAEFDLVIGADGAHSRVRRLRFGPEETFRRPLGLAHAWFTLEETPKTPGIDGWFLTHNAPGSRAASVRPGHRGEQEVGLTFPATTLPPRQDREAQFALLDRVFADLGWRTPEFLDAARRAPDFALDTLDQIHVPKWHDGRVVLLGDSAWCASPLSGLGTALALRGAEALADAIADADALRIPHRLSDALTAFESAMRPRVDAAQRMFPGRVRQHAPRTELGIRAAAWLIRQVQKPALAKAFGRLMGDRGHLMDDRGHAQLA</sequence>
<evidence type="ECO:0000259" key="1">
    <source>
        <dbReference type="Pfam" id="PF01494"/>
    </source>
</evidence>
<proteinExistence type="predicted"/>
<dbReference type="InterPro" id="IPR036188">
    <property type="entry name" value="FAD/NAD-bd_sf"/>
</dbReference>
<organism evidence="2 3">
    <name type="scientific">Streptantibioticus parmotrematis</name>
    <dbReference type="NCBI Taxonomy" id="2873249"/>
    <lineage>
        <taxon>Bacteria</taxon>
        <taxon>Bacillati</taxon>
        <taxon>Actinomycetota</taxon>
        <taxon>Actinomycetes</taxon>
        <taxon>Kitasatosporales</taxon>
        <taxon>Streptomycetaceae</taxon>
        <taxon>Streptantibioticus</taxon>
    </lineage>
</organism>
<comment type="caution">
    <text evidence="2">The sequence shown here is derived from an EMBL/GenBank/DDBJ whole genome shotgun (WGS) entry which is preliminary data.</text>
</comment>
<feature type="domain" description="FAD-binding" evidence="1">
    <location>
        <begin position="3"/>
        <end position="319"/>
    </location>
</feature>
<reference evidence="2 3" key="1">
    <citation type="submission" date="2021-08" db="EMBL/GenBank/DDBJ databases">
        <title>Streptomyces sp. PTM05 isolated from lichen.</title>
        <authorList>
            <person name="Somphong A."/>
            <person name="Phongsopitanun W."/>
            <person name="Tanasupawat S."/>
        </authorList>
    </citation>
    <scope>NUCLEOTIDE SEQUENCE [LARGE SCALE GENOMIC DNA]</scope>
    <source>
        <strain evidence="2 3">Ptm05</strain>
    </source>
</reference>